<dbReference type="AlphaFoldDB" id="A0A078A298"/>
<keyword evidence="2" id="KW-0677">Repeat</keyword>
<evidence type="ECO:0000313" key="5">
    <source>
        <dbReference type="Proteomes" id="UP000039865"/>
    </source>
</evidence>
<name>A0A078A298_STYLE</name>
<keyword evidence="1" id="KW-0853">WD repeat</keyword>
<dbReference type="InterPro" id="IPR015943">
    <property type="entry name" value="WD40/YVTN_repeat-like_dom_sf"/>
</dbReference>
<evidence type="ECO:0000256" key="2">
    <source>
        <dbReference type="ARBA" id="ARBA00022737"/>
    </source>
</evidence>
<dbReference type="GO" id="GO:1905786">
    <property type="term" value="P:positive regulation of anaphase-promoting complex-dependent catabolic process"/>
    <property type="evidence" value="ECO:0007669"/>
    <property type="project" value="TreeGrafter"/>
</dbReference>
<evidence type="ECO:0000313" key="4">
    <source>
        <dbReference type="EMBL" id="CDW75633.1"/>
    </source>
</evidence>
<organism evidence="4 5">
    <name type="scientific">Stylonychia lemnae</name>
    <name type="common">Ciliate</name>
    <dbReference type="NCBI Taxonomy" id="5949"/>
    <lineage>
        <taxon>Eukaryota</taxon>
        <taxon>Sar</taxon>
        <taxon>Alveolata</taxon>
        <taxon>Ciliophora</taxon>
        <taxon>Intramacronucleata</taxon>
        <taxon>Spirotrichea</taxon>
        <taxon>Stichotrichia</taxon>
        <taxon>Sporadotrichida</taxon>
        <taxon>Oxytrichidae</taxon>
        <taxon>Stylonychinae</taxon>
        <taxon>Stylonychia</taxon>
    </lineage>
</organism>
<gene>
    <name evidence="4" type="primary">Contig6712.g7178</name>
    <name evidence="4" type="ORF">STYLEM_4625</name>
</gene>
<dbReference type="GO" id="GO:0010997">
    <property type="term" value="F:anaphase-promoting complex binding"/>
    <property type="evidence" value="ECO:0007669"/>
    <property type="project" value="InterPro"/>
</dbReference>
<dbReference type="Gene3D" id="2.130.10.10">
    <property type="entry name" value="YVTN repeat-like/Quinoprotein amine dehydrogenase"/>
    <property type="match status" value="1"/>
</dbReference>
<evidence type="ECO:0000256" key="3">
    <source>
        <dbReference type="SAM" id="MobiDB-lite"/>
    </source>
</evidence>
<dbReference type="PANTHER" id="PTHR19918">
    <property type="entry name" value="CELL DIVISION CYCLE 20 CDC20 FIZZY -RELATED"/>
    <property type="match status" value="1"/>
</dbReference>
<proteinExistence type="predicted"/>
<dbReference type="GO" id="GO:0005680">
    <property type="term" value="C:anaphase-promoting complex"/>
    <property type="evidence" value="ECO:0007669"/>
    <property type="project" value="TreeGrafter"/>
</dbReference>
<keyword evidence="5" id="KW-1185">Reference proteome</keyword>
<feature type="region of interest" description="Disordered" evidence="3">
    <location>
        <begin position="551"/>
        <end position="570"/>
    </location>
</feature>
<dbReference type="GO" id="GO:1990757">
    <property type="term" value="F:ubiquitin ligase activator activity"/>
    <property type="evidence" value="ECO:0007669"/>
    <property type="project" value="TreeGrafter"/>
</dbReference>
<dbReference type="InParanoid" id="A0A078A298"/>
<dbReference type="EMBL" id="CCKQ01004474">
    <property type="protein sequence ID" value="CDW75633.1"/>
    <property type="molecule type" value="Genomic_DNA"/>
</dbReference>
<accession>A0A078A298</accession>
<dbReference type="InterPro" id="IPR036322">
    <property type="entry name" value="WD40_repeat_dom_sf"/>
</dbReference>
<dbReference type="InterPro" id="IPR033010">
    <property type="entry name" value="Cdc20/Fizzy"/>
</dbReference>
<dbReference type="GO" id="GO:0031145">
    <property type="term" value="P:anaphase-promoting complex-dependent catabolic process"/>
    <property type="evidence" value="ECO:0007669"/>
    <property type="project" value="TreeGrafter"/>
</dbReference>
<dbReference type="PANTHER" id="PTHR19918:SF52">
    <property type="entry name" value="PROTEIN CORTEX"/>
    <property type="match status" value="1"/>
</dbReference>
<evidence type="ECO:0000256" key="1">
    <source>
        <dbReference type="ARBA" id="ARBA00022574"/>
    </source>
</evidence>
<protein>
    <submittedName>
        <fullName evidence="4">Anaphase-promoting complex subunit cdc20-like</fullName>
    </submittedName>
</protein>
<feature type="compositionally biased region" description="Polar residues" evidence="3">
    <location>
        <begin position="551"/>
        <end position="562"/>
    </location>
</feature>
<sequence>MVPFRGASNRFQQNYEASVNYQESMDQMNIPLHNGQNQDPNSNQQPNIHQMILYQNTHQVVTRKISDDFNHAKWSPEDEEISQLKDCELAEELADKLKFQTVSKKSNLKNPLILQFTDNKTPPMMVTFLEDLQDINSIRYRQVQKLQLKQELMKKFNYIPYERYAALSAQTISEYSHQIFHWGANGVCAIGLEQIVYLVKPTDPEMPVKQIICCNPPNVVKSVRWMNPQGDPDSPEYCCVLAIATDESKGFIQIWETRQLQLLRTINSTQSNFTSLSWNHQLLASVSMESQLVINYVNLRNSEVAKLNIPSMGIINHCSFSQDGLYLSICGRFVQIYRVCFSTDPCDFDNSITLNKIFQFDQNIRESNILQVSWSSRTPQLFSFAIQKNKYYSSQRQYQEQTGQDQYHEILFYNIESGQQITSLNIESRPTTLQFSMNHYGTNAQSQMLFAGLENGKVAIIRIKGAQAMVTSVVNYLEFHESSILHLQESPDGCYLGSIASDQIFFLWKHMPLNPVSSTGSKSIMDSLCTPRHHSKNNYPSYNGKRQHVTNQQENSVGQGYNQRKPRDHSMEDAEMISFSMKMDLPMLR</sequence>
<reference evidence="4 5" key="1">
    <citation type="submission" date="2014-06" db="EMBL/GenBank/DDBJ databases">
        <authorList>
            <person name="Swart Estienne"/>
        </authorList>
    </citation>
    <scope>NUCLEOTIDE SEQUENCE [LARGE SCALE GENOMIC DNA]</scope>
    <source>
        <strain evidence="4 5">130c</strain>
    </source>
</reference>
<dbReference type="Proteomes" id="UP000039865">
    <property type="component" value="Unassembled WGS sequence"/>
</dbReference>
<dbReference type="SUPFAM" id="SSF50978">
    <property type="entry name" value="WD40 repeat-like"/>
    <property type="match status" value="1"/>
</dbReference>